<feature type="signal peptide" evidence="1">
    <location>
        <begin position="1"/>
        <end position="21"/>
    </location>
</feature>
<dbReference type="EMBL" id="JADBEC010000001">
    <property type="protein sequence ID" value="MBE1506880.1"/>
    <property type="molecule type" value="Genomic_DNA"/>
</dbReference>
<organism evidence="3 4">
    <name type="scientific">Rhizobium viscosum</name>
    <name type="common">Arthrobacter viscosus</name>
    <dbReference type="NCBI Taxonomy" id="1673"/>
    <lineage>
        <taxon>Bacteria</taxon>
        <taxon>Pseudomonadati</taxon>
        <taxon>Pseudomonadota</taxon>
        <taxon>Alphaproteobacteria</taxon>
        <taxon>Hyphomicrobiales</taxon>
        <taxon>Rhizobiaceae</taxon>
        <taxon>Rhizobium/Agrobacterium group</taxon>
        <taxon>Rhizobium</taxon>
    </lineage>
</organism>
<dbReference type="InterPro" id="IPR050767">
    <property type="entry name" value="Sel1_AlgK"/>
</dbReference>
<reference evidence="3 4" key="1">
    <citation type="submission" date="2020-10" db="EMBL/GenBank/DDBJ databases">
        <title>Sequencing the genomes of 1000 actinobacteria strains.</title>
        <authorList>
            <person name="Klenk H.-P."/>
        </authorList>
    </citation>
    <scope>NUCLEOTIDE SEQUENCE [LARGE SCALE GENOMIC DNA]</scope>
    <source>
        <strain evidence="3 4">DSM 7307</strain>
    </source>
</reference>
<dbReference type="SMART" id="SM00671">
    <property type="entry name" value="SEL1"/>
    <property type="match status" value="10"/>
</dbReference>
<comment type="caution">
    <text evidence="3">The sequence shown here is derived from an EMBL/GenBank/DDBJ whole genome shotgun (WGS) entry which is preliminary data.</text>
</comment>
<gene>
    <name evidence="3" type="ORF">H4W29_004061</name>
</gene>
<dbReference type="Pfam" id="PF08238">
    <property type="entry name" value="Sel1"/>
    <property type="match status" value="11"/>
</dbReference>
<dbReference type="PROSITE" id="PS50208">
    <property type="entry name" value="CASPASE_P20"/>
    <property type="match status" value="1"/>
</dbReference>
<evidence type="ECO:0000313" key="3">
    <source>
        <dbReference type="EMBL" id="MBE1506880.1"/>
    </source>
</evidence>
<name>A0ABR9IUL4_RHIVS</name>
<proteinExistence type="predicted"/>
<evidence type="ECO:0000259" key="2">
    <source>
        <dbReference type="PROSITE" id="PS50208"/>
    </source>
</evidence>
<dbReference type="RefSeq" id="WP_192730518.1">
    <property type="nucleotide sequence ID" value="NZ_BAAAVL010000014.1"/>
</dbReference>
<dbReference type="Proteomes" id="UP000620262">
    <property type="component" value="Unassembled WGS sequence"/>
</dbReference>
<dbReference type="InterPro" id="IPR006597">
    <property type="entry name" value="Sel1-like"/>
</dbReference>
<dbReference type="PANTHER" id="PTHR11102">
    <property type="entry name" value="SEL-1-LIKE PROTEIN"/>
    <property type="match status" value="1"/>
</dbReference>
<keyword evidence="1" id="KW-0732">Signal</keyword>
<dbReference type="InterPro" id="IPR001309">
    <property type="entry name" value="Pept_C14_p20"/>
</dbReference>
<sequence>MKLLSYVTAIAAILHASAAMAAERVALVIGEASYQSGSTVPKALADSDAIAATLEQLDFETTMISDATRANFVDELAKFSERAAGAEIALLYYSGHGLSVGQDNYLLPADIKLSSDIRIRFEAIALEDAIAALNGAKARLALINMPDSNPYLAGMKLSLNNIQVSDNFAPVDMSGAALYLSQAKTLTAGDDGLSPYATAVIEALAEPGADLGQSLGKASERLASMNLPKPLEYDALPAGIVLLKPDNGPNGRNDETADTGISATAEDECDRLAGDPNDPMKSPHHAGIESDEYISEAALTACQAAVQLHPEDARLQYQTGRALKGLGRYDEGRPYLEKAQRLGSLQARVMLSRYLYGDTGSTAADKEKARRELQDEAAEGATDALLVLGVINAGEKNHQEAIRLYREAYEKGNATAALFIGFYYHAGTAVPKGTEEAVNWFKRAAEKDTGAGLEALGDAFRYDEELNNPAMALKMYLKAASYGSRSRFITIGDFYAEGSGTARDFAEAKKWYLKAGAEGEYRIGELYYYGRGTVVDYGEALSWYRKAADHGYAQAMRDIAIMHENGDGVEADPAASIDWNMKAAEKGNISAMKALGDIYLNGTNVPKDLAQAEKWYSLAAEEGEDSYAMNQVGWVRQNRDPPDYKGAMEWYRKAGNEGNTTSIRNIGWLYQNGKGVKKSDKEALKWYRKAADAGDGVGMNYVGVAYANGAGVTRDDREAGRWYEKAATAGNDYANLNLAILFSRGLGCRQDPELAAQLAEIAIRGDSAARDYFKSDWSNWHPAFLVAFQKRLNKLGLYDGAADGNYGKGTLAAIDALNERGKE</sequence>
<feature type="chain" id="PRO_5047288672" evidence="1">
    <location>
        <begin position="22"/>
        <end position="823"/>
    </location>
</feature>
<dbReference type="PANTHER" id="PTHR11102:SF160">
    <property type="entry name" value="ERAD-ASSOCIATED E3 UBIQUITIN-PROTEIN LIGASE COMPONENT HRD3"/>
    <property type="match status" value="1"/>
</dbReference>
<dbReference type="Gene3D" id="1.25.40.10">
    <property type="entry name" value="Tetratricopeptide repeat domain"/>
    <property type="match status" value="3"/>
</dbReference>
<dbReference type="SUPFAM" id="SSF52129">
    <property type="entry name" value="Caspase-like"/>
    <property type="match status" value="1"/>
</dbReference>
<dbReference type="Pfam" id="PF00656">
    <property type="entry name" value="Peptidase_C14"/>
    <property type="match status" value="1"/>
</dbReference>
<dbReference type="Gene3D" id="3.40.50.1460">
    <property type="match status" value="1"/>
</dbReference>
<feature type="domain" description="Caspase family p20" evidence="2">
    <location>
        <begin position="22"/>
        <end position="97"/>
    </location>
</feature>
<protein>
    <submittedName>
        <fullName evidence="3">TPR repeat protein</fullName>
    </submittedName>
</protein>
<dbReference type="InterPro" id="IPR011990">
    <property type="entry name" value="TPR-like_helical_dom_sf"/>
</dbReference>
<accession>A0ABR9IUL4</accession>
<evidence type="ECO:0000256" key="1">
    <source>
        <dbReference type="SAM" id="SignalP"/>
    </source>
</evidence>
<keyword evidence="4" id="KW-1185">Reference proteome</keyword>
<dbReference type="InterPro" id="IPR011600">
    <property type="entry name" value="Pept_C14_caspase"/>
</dbReference>
<dbReference type="InterPro" id="IPR029030">
    <property type="entry name" value="Caspase-like_dom_sf"/>
</dbReference>
<evidence type="ECO:0000313" key="4">
    <source>
        <dbReference type="Proteomes" id="UP000620262"/>
    </source>
</evidence>
<dbReference type="SUPFAM" id="SSF81901">
    <property type="entry name" value="HCP-like"/>
    <property type="match status" value="3"/>
</dbReference>